<comment type="caution">
    <text evidence="2">The sequence shown here is derived from an EMBL/GenBank/DDBJ whole genome shotgun (WGS) entry which is preliminary data.</text>
</comment>
<dbReference type="OrthoDB" id="9931746at2"/>
<feature type="transmembrane region" description="Helical" evidence="1">
    <location>
        <begin position="52"/>
        <end position="75"/>
    </location>
</feature>
<reference evidence="2 3" key="2">
    <citation type="journal article" date="2009" name="PLoS ONE">
        <title>The photosynthetic apparatus and its regulation in the aerobic gammaproteobacterium Congregibacter litoralis gen. nov., sp. nov.</title>
        <authorList>
            <person name="Spring S."/>
            <person name="Lunsdorf H."/>
            <person name="Fuchs B.M."/>
            <person name="Tindall B.J."/>
        </authorList>
    </citation>
    <scope>NUCLEOTIDE SEQUENCE [LARGE SCALE GENOMIC DNA]</scope>
    <source>
        <strain evidence="2">KT71</strain>
    </source>
</reference>
<gene>
    <name evidence="2" type="ORF">KT71_06699</name>
</gene>
<reference evidence="2 3" key="1">
    <citation type="journal article" date="2007" name="Proc. Natl. Acad. Sci. U.S.A.">
        <title>Characterization of a marine gammaproteobacterium capable of aerobic anoxygenic photosynthesis.</title>
        <authorList>
            <person name="Fuchs B.M."/>
            <person name="Spring S."/>
            <person name="Teeling H."/>
            <person name="Quast C."/>
            <person name="Wulf J."/>
            <person name="Schattenhofer M."/>
            <person name="Yan S."/>
            <person name="Ferriera S."/>
            <person name="Johnson J."/>
            <person name="Glockner F.O."/>
            <person name="Amann R."/>
        </authorList>
    </citation>
    <scope>NUCLEOTIDE SEQUENCE [LARGE SCALE GENOMIC DNA]</scope>
    <source>
        <strain evidence="2">KT71</strain>
    </source>
</reference>
<evidence type="ECO:0000313" key="2">
    <source>
        <dbReference type="EMBL" id="EAQ96691.1"/>
    </source>
</evidence>
<dbReference type="Proteomes" id="UP000019205">
    <property type="component" value="Chromosome"/>
</dbReference>
<evidence type="ECO:0000256" key="1">
    <source>
        <dbReference type="SAM" id="Phobius"/>
    </source>
</evidence>
<dbReference type="STRING" id="314285.KT71_06699"/>
<name>A4ABD7_9GAMM</name>
<evidence type="ECO:0000313" key="3">
    <source>
        <dbReference type="Proteomes" id="UP000019205"/>
    </source>
</evidence>
<keyword evidence="1" id="KW-0472">Membrane</keyword>
<dbReference type="EMBL" id="AAOA02000004">
    <property type="protein sequence ID" value="EAQ96691.1"/>
    <property type="molecule type" value="Genomic_DNA"/>
</dbReference>
<organism evidence="2 3">
    <name type="scientific">Congregibacter litoralis KT71</name>
    <dbReference type="NCBI Taxonomy" id="314285"/>
    <lineage>
        <taxon>Bacteria</taxon>
        <taxon>Pseudomonadati</taxon>
        <taxon>Pseudomonadota</taxon>
        <taxon>Gammaproteobacteria</taxon>
        <taxon>Cellvibrionales</taxon>
        <taxon>Halieaceae</taxon>
        <taxon>Congregibacter</taxon>
    </lineage>
</organism>
<dbReference type="RefSeq" id="WP_008293761.1">
    <property type="nucleotide sequence ID" value="NZ_CM002299.1"/>
</dbReference>
<feature type="transmembrane region" description="Helical" evidence="1">
    <location>
        <begin position="12"/>
        <end position="31"/>
    </location>
</feature>
<keyword evidence="3" id="KW-1185">Reference proteome</keyword>
<keyword evidence="1" id="KW-0812">Transmembrane</keyword>
<accession>A4ABD7</accession>
<feature type="transmembrane region" description="Helical" evidence="1">
    <location>
        <begin position="81"/>
        <end position="99"/>
    </location>
</feature>
<dbReference type="HOGENOM" id="CLU_1966820_0_0_6"/>
<protein>
    <submittedName>
        <fullName evidence="2">Uncharacterized protein</fullName>
    </submittedName>
</protein>
<sequence>MEPDLFAINWDTLAEALAVVVVLSFVIERALSLVFEHRKFIDRFDDSNLKELIALGVSLGVVMKWQFDLISIIFIGDENTFLGYVITAGVIAGGSKGAVKLFHDVLGMKSSARLEKDDKKYKDQDSE</sequence>
<keyword evidence="1" id="KW-1133">Transmembrane helix</keyword>
<proteinExistence type="predicted"/>
<dbReference type="AlphaFoldDB" id="A4ABD7"/>